<feature type="signal peptide" evidence="2">
    <location>
        <begin position="1"/>
        <end position="27"/>
    </location>
</feature>
<evidence type="ECO:0000256" key="2">
    <source>
        <dbReference type="SAM" id="SignalP"/>
    </source>
</evidence>
<feature type="compositionally biased region" description="Low complexity" evidence="1">
    <location>
        <begin position="40"/>
        <end position="49"/>
    </location>
</feature>
<feature type="chain" id="PRO_5046014546" evidence="2">
    <location>
        <begin position="28"/>
        <end position="431"/>
    </location>
</feature>
<proteinExistence type="predicted"/>
<name>A0ABY4IQQ6_9MICO</name>
<dbReference type="Proteomes" id="UP000831963">
    <property type="component" value="Chromosome"/>
</dbReference>
<keyword evidence="2" id="KW-0732">Signal</keyword>
<dbReference type="PROSITE" id="PS51257">
    <property type="entry name" value="PROKAR_LIPOPROTEIN"/>
    <property type="match status" value="1"/>
</dbReference>
<evidence type="ECO:0000313" key="4">
    <source>
        <dbReference type="Proteomes" id="UP000831963"/>
    </source>
</evidence>
<organism evidence="3 4">
    <name type="scientific">Microbacterium galbinum</name>
    <dbReference type="NCBI Taxonomy" id="2851646"/>
    <lineage>
        <taxon>Bacteria</taxon>
        <taxon>Bacillati</taxon>
        <taxon>Actinomycetota</taxon>
        <taxon>Actinomycetes</taxon>
        <taxon>Micrococcales</taxon>
        <taxon>Microbacteriaceae</taxon>
        <taxon>Microbacterium</taxon>
    </lineage>
</organism>
<evidence type="ECO:0000256" key="1">
    <source>
        <dbReference type="SAM" id="MobiDB-lite"/>
    </source>
</evidence>
<evidence type="ECO:0000313" key="3">
    <source>
        <dbReference type="EMBL" id="UPL15033.1"/>
    </source>
</evidence>
<dbReference type="Gene3D" id="3.40.1000.70">
    <property type="entry name" value="PknH-like extracellular domain"/>
    <property type="match status" value="1"/>
</dbReference>
<gene>
    <name evidence="3" type="ORF">KV396_11300</name>
</gene>
<reference evidence="3 4" key="1">
    <citation type="submission" date="2021-06" db="EMBL/GenBank/DDBJ databases">
        <title>Genome-based taxonomic framework of Microbacterium strains isolated from marine environment, the description of four new species and reclassification of four preexisting species.</title>
        <authorList>
            <person name="Lee S.D."/>
            <person name="Kim S.-M."/>
            <person name="Byeon Y.-S."/>
            <person name="Yang H.L."/>
            <person name="Kim I.S."/>
        </authorList>
    </citation>
    <scope>NUCLEOTIDE SEQUENCE [LARGE SCALE GENOMIC DNA]</scope>
    <source>
        <strain evidence="3 4">SSW1-36</strain>
    </source>
</reference>
<keyword evidence="4" id="KW-1185">Reference proteome</keyword>
<sequence>MPHARSFTKLVLGLVTAGALFGLSGCAPEPDSTPDPTPTAAPETPEPAAYDGPLHFVGDELDWFLPSEDEIAAVIPGSADFAEPSASLLQIGDGDGAMFSPSICGTVQSEASLGSIGARSITWKAENERQGRLSVLQFADEGQAARRMDDYVAASEQCATFTFDQSASSFDSAAIDEDDVRTVVGSIELGTADSGFRHYFGIASVGNVLVEFWHSYTGDSLIDADAAARTLHARAAQAKELLIGELTANPPVTPAEPPAADAAEAWSEWTIGFDGIGPLRLGEDIDAAMAAVPGTDISAAEWPSRPRTFVSPDGSASLVISAQEEGKAIASILVGKISLYGEPSVDGAMLPRAAGVGIGDPIEKAMASFPDGTSVHVVAAGLDFYEVSTRDGRVLLFFTEHDIATPGAAIIGITAEDGTLRREHYFGAYLE</sequence>
<dbReference type="InterPro" id="IPR038232">
    <property type="entry name" value="PknH-like_Extracell_sf"/>
</dbReference>
<accession>A0ABY4IQQ6</accession>
<feature type="region of interest" description="Disordered" evidence="1">
    <location>
        <begin position="26"/>
        <end position="50"/>
    </location>
</feature>
<dbReference type="EMBL" id="CP078077">
    <property type="protein sequence ID" value="UPL15033.1"/>
    <property type="molecule type" value="Genomic_DNA"/>
</dbReference>
<protein>
    <submittedName>
        <fullName evidence="3">Sensor domain-containing protein</fullName>
    </submittedName>
</protein>